<dbReference type="AlphaFoldDB" id="M0P8I6"/>
<dbReference type="InterPro" id="IPR011604">
    <property type="entry name" value="PDDEXK-like_dom_sf"/>
</dbReference>
<comment type="caution">
    <text evidence="3">The sequence shown here is derived from an EMBL/GenBank/DDBJ whole genome shotgun (WGS) entry which is preliminary data.</text>
</comment>
<dbReference type="Gene3D" id="3.90.320.10">
    <property type="match status" value="1"/>
</dbReference>
<evidence type="ECO:0000256" key="1">
    <source>
        <dbReference type="SAM" id="MobiDB-lite"/>
    </source>
</evidence>
<gene>
    <name evidence="3" type="ORF">C468_05026</name>
</gene>
<organism evidence="3 4">
    <name type="scientific">Halorubrum kocurii JCM 14978</name>
    <dbReference type="NCBI Taxonomy" id="1230456"/>
    <lineage>
        <taxon>Archaea</taxon>
        <taxon>Methanobacteriati</taxon>
        <taxon>Methanobacteriota</taxon>
        <taxon>Stenosarchaea group</taxon>
        <taxon>Halobacteria</taxon>
        <taxon>Halobacteriales</taxon>
        <taxon>Haloferacaceae</taxon>
        <taxon>Halorubrum</taxon>
    </lineage>
</organism>
<proteinExistence type="predicted"/>
<dbReference type="STRING" id="1230456.C468_05026"/>
<keyword evidence="4" id="KW-1185">Reference proteome</keyword>
<dbReference type="EMBL" id="AOJH01000037">
    <property type="protein sequence ID" value="EMA66163.1"/>
    <property type="molecule type" value="Genomic_DNA"/>
</dbReference>
<dbReference type="PATRIC" id="fig|1230456.3.peg.978"/>
<evidence type="ECO:0000313" key="3">
    <source>
        <dbReference type="EMBL" id="EMA66163.1"/>
    </source>
</evidence>
<dbReference type="Pfam" id="PF12705">
    <property type="entry name" value="PDDEXK_1"/>
    <property type="match status" value="1"/>
</dbReference>
<evidence type="ECO:0000313" key="4">
    <source>
        <dbReference type="Proteomes" id="UP000011546"/>
    </source>
</evidence>
<dbReference type="InterPro" id="IPR027417">
    <property type="entry name" value="P-loop_NTPase"/>
</dbReference>
<dbReference type="Gene3D" id="1.10.486.10">
    <property type="entry name" value="PCRA, domain 4"/>
    <property type="match status" value="1"/>
</dbReference>
<protein>
    <submittedName>
        <fullName evidence="3">Nuclease subunit B-like protein</fullName>
    </submittedName>
</protein>
<dbReference type="InterPro" id="IPR038726">
    <property type="entry name" value="PDDEXK_AddAB-type"/>
</dbReference>
<feature type="domain" description="PD-(D/E)XK endonuclease-like" evidence="2">
    <location>
        <begin position="700"/>
        <end position="1024"/>
    </location>
</feature>
<dbReference type="SUPFAM" id="SSF52540">
    <property type="entry name" value="P-loop containing nucleoside triphosphate hydrolases"/>
    <property type="match status" value="1"/>
</dbReference>
<feature type="region of interest" description="Disordered" evidence="1">
    <location>
        <begin position="1034"/>
        <end position="1055"/>
    </location>
</feature>
<name>M0P8I6_9EURY</name>
<reference evidence="3 4" key="1">
    <citation type="journal article" date="2014" name="PLoS Genet.">
        <title>Phylogenetically driven sequencing of extremely halophilic archaea reveals strategies for static and dynamic osmo-response.</title>
        <authorList>
            <person name="Becker E.A."/>
            <person name="Seitzer P.M."/>
            <person name="Tritt A."/>
            <person name="Larsen D."/>
            <person name="Krusor M."/>
            <person name="Yao A.I."/>
            <person name="Wu D."/>
            <person name="Madern D."/>
            <person name="Eisen J.A."/>
            <person name="Darling A.E."/>
            <person name="Facciotti M.T."/>
        </authorList>
    </citation>
    <scope>NUCLEOTIDE SEQUENCE [LARGE SCALE GENOMIC DNA]</scope>
    <source>
        <strain evidence="3 4">JCM 14978</strain>
    </source>
</reference>
<dbReference type="Gene3D" id="3.40.50.300">
    <property type="entry name" value="P-loop containing nucleotide triphosphate hydrolases"/>
    <property type="match status" value="1"/>
</dbReference>
<sequence>MLYLEPPAVDDTVIGDQWNAHGSRVELQLDGFRTLVDALYEADTYAGPSTFVTDAERRWIVEEALARIEDPTHPLYTENDPAVGLIEQAEELLTLLEFADAITADEVKQRLTREGLPNLGRVLSQFVRLVHEARRDGLGNAKTFRSERFRHVLNAGQQLVGSELAATDVVVIGSFQTISPLERNLVELLADTFDTGVVVPRVTESDEPNGADDAVRRIYEWYADLGFTSTATVEHSESPTLRETAAASLYQHVDGGDESVTVGSGVAVETHATIQREVRAVVSEVRSLIGEGVNPEAIAVAPFDTETYGDRLTDGLHDADVPVSFHSSQSFFATSTGKLFEAVMDLGTEPDRQAPLVRLLSNPLVYPGQRGSTRRVLRTAELLESTQVSVLADHVEATDENLVRDAVEACDKFATNDDFDAARQELFAALGIPTSDDGTNLTDGVEFSRHVTAREQQAIEAVADVCASLTDLRPSSRRTVDADTTVEALRRALEQISIDTTIGRESNSVRVCSPVEAVGNDTDHVIVPGLTTEHTPSPPRRLAFARPLNDAHSDFEAADPVSGTRYVFAQLLASDATVTFTAPERDANGDPYVIADTVLELERVTEQEVKRGDSNRAGPATYADVHRSLATAIDTDAVTPREVVENADTYDIDIPGANAPERLAGGVQVAAARAADTVGKYDGHVDPEVISDLRDGGKPYSPSRLETFADCGFKYYLGNVLDIEPDDEVTLEPDALDVGTYVHDVLERFYRDWRAAGHQNVTGDTLSDAETKLYAVAAERLVELDARDTAFHDAWLAALFDGLDVPDNQYGDSVAAAGLFKRFLRAEVELAPRDVTPTYFEAHVGLTPDEPGPEVISDGPVRVPGTDVEIRGKIDRLDITSDGGLVGVDYKTGSTNSESDTIDGYAFQLPAYLLMAEDALDGEPVGASYYRVTPKSSVSPHDGTIGGDEDAAHAYWGTDDPDPLRRYRSLTFDTRNEFNEFLHETVPDRIARISAAVDDGAFHPTVLDPDTAGCEYCPYRDACDVRHHRRHAVHQQLTDTNTPHYAPGLDTEDTK</sequence>
<evidence type="ECO:0000259" key="2">
    <source>
        <dbReference type="Pfam" id="PF12705"/>
    </source>
</evidence>
<accession>M0P8I6</accession>
<dbReference type="Proteomes" id="UP000011546">
    <property type="component" value="Unassembled WGS sequence"/>
</dbReference>